<gene>
    <name evidence="1" type="ORF">FGO68_gene14426</name>
</gene>
<comment type="caution">
    <text evidence="1">The sequence shown here is derived from an EMBL/GenBank/DDBJ whole genome shotgun (WGS) entry which is preliminary data.</text>
</comment>
<dbReference type="GO" id="GO:0000271">
    <property type="term" value="P:polysaccharide biosynthetic process"/>
    <property type="evidence" value="ECO:0007669"/>
    <property type="project" value="TreeGrafter"/>
</dbReference>
<reference evidence="1" key="1">
    <citation type="submission" date="2019-06" db="EMBL/GenBank/DDBJ databases">
        <authorList>
            <person name="Zheng W."/>
        </authorList>
    </citation>
    <scope>NUCLEOTIDE SEQUENCE</scope>
    <source>
        <strain evidence="1">QDHG01</strain>
    </source>
</reference>
<evidence type="ECO:0000313" key="2">
    <source>
        <dbReference type="Proteomes" id="UP000785679"/>
    </source>
</evidence>
<dbReference type="PANTHER" id="PTHR30244">
    <property type="entry name" value="TRANSAMINASE"/>
    <property type="match status" value="1"/>
</dbReference>
<accession>A0A8J8T2T3</accession>
<dbReference type="InterPro" id="IPR015421">
    <property type="entry name" value="PyrdxlP-dep_Trfase_major"/>
</dbReference>
<protein>
    <recommendedName>
        <fullName evidence="3">DegT/DnrJ/EryC1/StrS family aminotransferase</fullName>
    </recommendedName>
</protein>
<dbReference type="InterPro" id="IPR000653">
    <property type="entry name" value="DegT/StrS_aminotransferase"/>
</dbReference>
<dbReference type="Pfam" id="PF01041">
    <property type="entry name" value="DegT_DnrJ_EryC1"/>
    <property type="match status" value="1"/>
</dbReference>
<dbReference type="GO" id="GO:0008483">
    <property type="term" value="F:transaminase activity"/>
    <property type="evidence" value="ECO:0007669"/>
    <property type="project" value="TreeGrafter"/>
</dbReference>
<dbReference type="InterPro" id="IPR015422">
    <property type="entry name" value="PyrdxlP-dep_Trfase_small"/>
</dbReference>
<dbReference type="OrthoDB" id="448958at2759"/>
<dbReference type="CDD" id="cd00616">
    <property type="entry name" value="AHBA_syn"/>
    <property type="match status" value="1"/>
</dbReference>
<sequence length="428" mass="48098">MHTKCQFKQSLALFGGEKAVSITGPHEIWPPKATQAELDELLVQRQKDISIKGRTGIIQEFEDMFLNFLENRRKFAVTFNSGTTALFAAYFALGVKEDDEVIGPALTFHAALSPSYMLKANVVLVDVDKDTKCIDVNKIQEVITKKTKVLTVVHQWGHPANMDKVMAIAKKHNLKVIEDCSHAHGSKFKGIPVGTFGDIAVFSLQAAKMIYAGEGGILVTNSQKIHDLVTALGHYRDRTKEEVKDPDVQKYWVTGFGQKYRMSPLNAVIAKHSLLNYPERMKQRHAALNYLTQRLKEISYIEVPKIASYADMGAWYGFKPLFKGEKIFKIQCEQVLKALQAEGVEIALASAPILSSQPLFNSCESPLYPKKNHPGRLPAQRNTLPVAEYLSKFQLSLPTFNNWPADKAIIDQYIVAFQKVQNYAQEIR</sequence>
<dbReference type="Gene3D" id="3.40.640.10">
    <property type="entry name" value="Type I PLP-dependent aspartate aminotransferase-like (Major domain)"/>
    <property type="match status" value="1"/>
</dbReference>
<dbReference type="Gene3D" id="3.90.1150.10">
    <property type="entry name" value="Aspartate Aminotransferase, domain 1"/>
    <property type="match status" value="1"/>
</dbReference>
<keyword evidence="2" id="KW-1185">Reference proteome</keyword>
<name>A0A8J8T2T3_HALGN</name>
<dbReference type="PANTHER" id="PTHR30244:SF34">
    <property type="entry name" value="DTDP-4-AMINO-4,6-DIDEOXYGALACTOSE TRANSAMINASE"/>
    <property type="match status" value="1"/>
</dbReference>
<dbReference type="InterPro" id="IPR015424">
    <property type="entry name" value="PyrdxlP-dep_Trfase"/>
</dbReference>
<dbReference type="EMBL" id="RRYP01007894">
    <property type="protein sequence ID" value="TNV80162.1"/>
    <property type="molecule type" value="Genomic_DNA"/>
</dbReference>
<organism evidence="1 2">
    <name type="scientific">Halteria grandinella</name>
    <dbReference type="NCBI Taxonomy" id="5974"/>
    <lineage>
        <taxon>Eukaryota</taxon>
        <taxon>Sar</taxon>
        <taxon>Alveolata</taxon>
        <taxon>Ciliophora</taxon>
        <taxon>Intramacronucleata</taxon>
        <taxon>Spirotrichea</taxon>
        <taxon>Stichotrichia</taxon>
        <taxon>Sporadotrichida</taxon>
        <taxon>Halteriidae</taxon>
        <taxon>Halteria</taxon>
    </lineage>
</organism>
<proteinExistence type="predicted"/>
<dbReference type="Proteomes" id="UP000785679">
    <property type="component" value="Unassembled WGS sequence"/>
</dbReference>
<evidence type="ECO:0008006" key="3">
    <source>
        <dbReference type="Google" id="ProtNLM"/>
    </source>
</evidence>
<evidence type="ECO:0000313" key="1">
    <source>
        <dbReference type="EMBL" id="TNV80162.1"/>
    </source>
</evidence>
<dbReference type="AlphaFoldDB" id="A0A8J8T2T3"/>
<dbReference type="SUPFAM" id="SSF53383">
    <property type="entry name" value="PLP-dependent transferases"/>
    <property type="match status" value="1"/>
</dbReference>
<dbReference type="GO" id="GO:0030170">
    <property type="term" value="F:pyridoxal phosphate binding"/>
    <property type="evidence" value="ECO:0007669"/>
    <property type="project" value="TreeGrafter"/>
</dbReference>
<dbReference type="PIRSF" id="PIRSF000390">
    <property type="entry name" value="PLP_StrS"/>
    <property type="match status" value="1"/>
</dbReference>